<reference evidence="4 5" key="1">
    <citation type="submission" date="2024-02" db="EMBL/GenBank/DDBJ databases">
        <title>Discinaceae phylogenomics.</title>
        <authorList>
            <person name="Dirks A.C."/>
            <person name="James T.Y."/>
        </authorList>
    </citation>
    <scope>NUCLEOTIDE SEQUENCE [LARGE SCALE GENOMIC DNA]</scope>
    <source>
        <strain evidence="4 5">ACD0624</strain>
    </source>
</reference>
<comment type="caution">
    <text evidence="4">The sequence shown here is derived from an EMBL/GenBank/DDBJ whole genome shotgun (WGS) entry which is preliminary data.</text>
</comment>
<keyword evidence="1 3" id="KW-0496">Mitochondrion</keyword>
<gene>
    <name evidence="4" type="primary">emi5</name>
    <name evidence="4" type="ORF">Q9L58_001625</name>
</gene>
<sequence length="222" mass="24548">MISRSLLRCLPRQRIPIARFYSSKPPGPGLGGSFGNASPELGVGEISNATFRISPLRRHGEDLATMRARLLYQSRKRGILETDLLLSTFADVQLPTMERGLLEQYDLFLDENDWDIYYWTTQNAPEGEAVAAAAVTEAEAEAEAAPAAERVETTDQSAGMAFGEGPVGEWVQTVGRVREPYRPPPSRWMDSEILGLLRAHVKARAEGGQRTGLGRMPDVRMF</sequence>
<name>A0ABR3GU92_9PEZI</name>
<dbReference type="Pfam" id="PF03937">
    <property type="entry name" value="Sdh5"/>
    <property type="match status" value="1"/>
</dbReference>
<organism evidence="4 5">
    <name type="scientific">Discina gigas</name>
    <dbReference type="NCBI Taxonomy" id="1032678"/>
    <lineage>
        <taxon>Eukaryota</taxon>
        <taxon>Fungi</taxon>
        <taxon>Dikarya</taxon>
        <taxon>Ascomycota</taxon>
        <taxon>Pezizomycotina</taxon>
        <taxon>Pezizomycetes</taxon>
        <taxon>Pezizales</taxon>
        <taxon>Discinaceae</taxon>
        <taxon>Discina</taxon>
    </lineage>
</organism>
<dbReference type="InterPro" id="IPR036714">
    <property type="entry name" value="SDH_sf"/>
</dbReference>
<dbReference type="InterPro" id="IPR028882">
    <property type="entry name" value="SDHAF2"/>
</dbReference>
<comment type="function">
    <text evidence="3">Plays an essential role in the assembly of succinate dehydrogenase (SDH), an enzyme complex (also referred to as respiratory complex II) that is a component of both the tricarboxylic acid (TCA) cycle and the mitochondrial electron transport chain, and which couples the oxidation of succinate to fumarate with the reduction of ubiquinone (coenzyme Q) to ubiquinol. Required for flavinylation (covalent attachment of FAD) of the flavoprotein subunit of the SDH catalytic dimer.</text>
</comment>
<dbReference type="InterPro" id="IPR005631">
    <property type="entry name" value="SDH"/>
</dbReference>
<dbReference type="Proteomes" id="UP001447188">
    <property type="component" value="Unassembled WGS sequence"/>
</dbReference>
<dbReference type="SUPFAM" id="SSF109910">
    <property type="entry name" value="YgfY-like"/>
    <property type="match status" value="1"/>
</dbReference>
<dbReference type="PANTHER" id="PTHR12469:SF2">
    <property type="entry name" value="SUCCINATE DEHYDROGENASE ASSEMBLY FACTOR 2, MITOCHONDRIAL"/>
    <property type="match status" value="1"/>
</dbReference>
<dbReference type="HAMAP" id="MF_03057">
    <property type="entry name" value="SDHAF2"/>
    <property type="match status" value="1"/>
</dbReference>
<comment type="subunit">
    <text evidence="3">Interacts with the flavoprotein subunit within the SDH catalytic dimer.</text>
</comment>
<evidence type="ECO:0000313" key="4">
    <source>
        <dbReference type="EMBL" id="KAL0639398.1"/>
    </source>
</evidence>
<evidence type="ECO:0000256" key="1">
    <source>
        <dbReference type="ARBA" id="ARBA00023128"/>
    </source>
</evidence>
<protein>
    <recommendedName>
        <fullName evidence="3">Succinate dehydrogenase assembly factor 2, mitochondrial</fullName>
        <shortName evidence="3">SDH assembly factor 2</shortName>
        <shortName evidence="3">SDHAF2</shortName>
    </recommendedName>
</protein>
<comment type="similarity">
    <text evidence="3">Belongs to the SDHAF2 family.</text>
</comment>
<comment type="subcellular location">
    <subcellularLocation>
        <location evidence="3">Mitochondrion matrix</location>
    </subcellularLocation>
</comment>
<evidence type="ECO:0000256" key="2">
    <source>
        <dbReference type="ARBA" id="ARBA00023186"/>
    </source>
</evidence>
<dbReference type="PANTHER" id="PTHR12469">
    <property type="entry name" value="PROTEIN EMI5 HOMOLOG, MITOCHONDRIAL"/>
    <property type="match status" value="1"/>
</dbReference>
<keyword evidence="2 3" id="KW-0143">Chaperone</keyword>
<dbReference type="Gene3D" id="1.10.150.250">
    <property type="entry name" value="Flavinator of succinate dehydrogenase"/>
    <property type="match status" value="1"/>
</dbReference>
<keyword evidence="5" id="KW-1185">Reference proteome</keyword>
<accession>A0ABR3GU92</accession>
<evidence type="ECO:0000256" key="3">
    <source>
        <dbReference type="HAMAP-Rule" id="MF_03057"/>
    </source>
</evidence>
<evidence type="ECO:0000313" key="5">
    <source>
        <dbReference type="Proteomes" id="UP001447188"/>
    </source>
</evidence>
<proteinExistence type="inferred from homology"/>
<dbReference type="EMBL" id="JBBBZM010000012">
    <property type="protein sequence ID" value="KAL0639398.1"/>
    <property type="molecule type" value="Genomic_DNA"/>
</dbReference>